<accession>A0A3D8SFQ6</accession>
<keyword evidence="3" id="KW-0067">ATP-binding</keyword>
<sequence length="1336" mass="148675">MAQYWGSVDGPPQKRARLSSTNSEKDLLATVSPADGYVSSFNSKAFAFPDTDVAATTDFIFDITKYIPAGCLRIHRNELSTELWSSCSSWAAFAHSRDTYNPSGGLVLVNEVQEKLLNSETLGHYHALHNAGWIRMEFKVLNCDWGQVRIFILPDDIGRRFIDRHQPGLRQSMKSLLAHLDISAATWTAEWDESTSILHINSELDEGHVKDHATLFEVFNTLASPEPEPELIEDGMARNAMQQLLDSNIEGLSTTMYMYQRRSAAMMLQREVQPLRVLDPRLRLVKDANGSAWYCDLDAGLCLKEPRTYETALGGICAETMGLGKTLICLALILATRDMTSQIPVEYSVGTIPTRTKVGSLKDMCAAAIGRTGTPWKKHFATLEAEGYDYSQCTDAIREAPGFYLLPPPPARRQSRNPVIIPPRKIYLTAATLVIVPPNLVKQWLQQIKLHTSGLKVLVMDNLKKRLPPALEIAEYDLVLFSKQRFDQEARDGSDEQGRRETTTTRVCRCPYIGDTRVRDCTCFNVNQVYHSPLKDLHFKRLITDEGHTFGNSAHSSSTDGITVVDYLRLSARWIVSGTPTQGLYGAEVAIHSASNHNSPRASQPDTMTDEAETITSSASTPSASNSSSSTESHKAVLRKQVSEKQNIDNFNRQERKDLEKLGNIATTYLKARPWANTRDDRDTASWSQYVMQPRHGSKCHGNMACLRTTLAGIIIRHRPEDVERDVVLPPLDTKIVILQGSLLDKMSLNIFSMMITSNAVTSERKDADYLFHPKQRKALFELVSNLRQASFFWSGYAAAEVRTTIEIAQNFLEKKEVLVSEGDEKLLSEAIEAGNIVLSNNIWHAISKWHEMPMYVRTECEEEVRKAWSLDGESKDPTLIGASMLHSMQKYVSSHLWKDDPSEGLAQDGVLTMQAAEAAQEPAPVKRPKKKNEDKDPKLVKRVAAPPALAGGVKVGSASTSKKRVRTSSVADLSAAANEILLLDVESVSGQSMPEQLTINRRNSIPKSVLKSAKGPEVAGTLDESSPLKNAAIISTASAKLTYLINQIVRLQAEEKIIVFYEADNVAYYIAQALECLNIKHLIYAKTLTTARRSQYVVTFNHSEVFRVLLMDVSQAAFGLDLSSASRVFFVNPVFSPQIEAQAVKRAHRIGQHKPVYVETLVLKGSIEEVILERRERMSKEEHNKCKNILDDETLYDWIRNVRFLSVLPDSLPGPEQMADLDTPYPIFSRTTVAVHDPDADLVADDAVSPTKERKQGLLVTKPANRNGTGATRRSRADCITIPDSPPAGEDEVEFLGHRRNSPKKSILEDSEATASGPSPAPKTLKRTRFADDSD</sequence>
<dbReference type="Pfam" id="PF00271">
    <property type="entry name" value="Helicase_C"/>
    <property type="match status" value="1"/>
</dbReference>
<keyword evidence="2" id="KW-0378">Hydrolase</keyword>
<dbReference type="InterPro" id="IPR049730">
    <property type="entry name" value="SNF2/RAD54-like_C"/>
</dbReference>
<dbReference type="InterPro" id="IPR000330">
    <property type="entry name" value="SNF2_N"/>
</dbReference>
<dbReference type="Gene3D" id="3.40.50.300">
    <property type="entry name" value="P-loop containing nucleotide triphosphate hydrolases"/>
    <property type="match status" value="2"/>
</dbReference>
<dbReference type="SUPFAM" id="SSF52540">
    <property type="entry name" value="P-loop containing nucleoside triphosphate hydrolases"/>
    <property type="match status" value="2"/>
</dbReference>
<dbReference type="InterPro" id="IPR027417">
    <property type="entry name" value="P-loop_NTPase"/>
</dbReference>
<dbReference type="GO" id="GO:0005524">
    <property type="term" value="F:ATP binding"/>
    <property type="evidence" value="ECO:0007669"/>
    <property type="project" value="UniProtKB-KW"/>
</dbReference>
<dbReference type="PANTHER" id="PTHR45626:SF51">
    <property type="entry name" value="SNF2-RELATED DOMAIN-CONTAINING PROTEIN"/>
    <property type="match status" value="1"/>
</dbReference>
<feature type="region of interest" description="Disordered" evidence="4">
    <location>
        <begin position="595"/>
        <end position="646"/>
    </location>
</feature>
<dbReference type="EMBL" id="PDLM01000002">
    <property type="protein sequence ID" value="RDW85113.1"/>
    <property type="molecule type" value="Genomic_DNA"/>
</dbReference>
<name>A0A3D8SFQ6_9HELO</name>
<feature type="region of interest" description="Disordered" evidence="4">
    <location>
        <begin position="1"/>
        <end position="21"/>
    </location>
</feature>
<dbReference type="InterPro" id="IPR001650">
    <property type="entry name" value="Helicase_C-like"/>
</dbReference>
<dbReference type="GO" id="GO:0006281">
    <property type="term" value="P:DNA repair"/>
    <property type="evidence" value="ECO:0007669"/>
    <property type="project" value="TreeGrafter"/>
</dbReference>
<dbReference type="Proteomes" id="UP000256645">
    <property type="component" value="Unassembled WGS sequence"/>
</dbReference>
<dbReference type="GO" id="GO:0005634">
    <property type="term" value="C:nucleus"/>
    <property type="evidence" value="ECO:0007669"/>
    <property type="project" value="TreeGrafter"/>
</dbReference>
<comment type="caution">
    <text evidence="6">The sequence shown here is derived from an EMBL/GenBank/DDBJ whole genome shotgun (WGS) entry which is preliminary data.</text>
</comment>
<dbReference type="GO" id="GO:0016787">
    <property type="term" value="F:hydrolase activity"/>
    <property type="evidence" value="ECO:0007669"/>
    <property type="project" value="UniProtKB-KW"/>
</dbReference>
<proteinExistence type="predicted"/>
<organism evidence="6 7">
    <name type="scientific">Coleophoma cylindrospora</name>
    <dbReference type="NCBI Taxonomy" id="1849047"/>
    <lineage>
        <taxon>Eukaryota</taxon>
        <taxon>Fungi</taxon>
        <taxon>Dikarya</taxon>
        <taxon>Ascomycota</taxon>
        <taxon>Pezizomycotina</taxon>
        <taxon>Leotiomycetes</taxon>
        <taxon>Helotiales</taxon>
        <taxon>Dermateaceae</taxon>
        <taxon>Coleophoma</taxon>
    </lineage>
</organism>
<dbReference type="GO" id="GO:0008094">
    <property type="term" value="F:ATP-dependent activity, acting on DNA"/>
    <property type="evidence" value="ECO:0007669"/>
    <property type="project" value="TreeGrafter"/>
</dbReference>
<dbReference type="STRING" id="1849047.A0A3D8SFQ6"/>
<dbReference type="PANTHER" id="PTHR45626">
    <property type="entry name" value="TRANSCRIPTION TERMINATION FACTOR 2-RELATED"/>
    <property type="match status" value="1"/>
</dbReference>
<reference evidence="6 7" key="1">
    <citation type="journal article" date="2018" name="IMA Fungus">
        <title>IMA Genome-F 9: Draft genome sequence of Annulohypoxylon stygium, Aspergillus mulundensis, Berkeleyomyces basicola (syn. Thielaviopsis basicola), Ceratocystis smalleyi, two Cercospora beticola strains, Coleophoma cylindrospora, Fusarium fracticaudum, Phialophora cf. hyalina, and Morchella septimelata.</title>
        <authorList>
            <person name="Wingfield B.D."/>
            <person name="Bills G.F."/>
            <person name="Dong Y."/>
            <person name="Huang W."/>
            <person name="Nel W.J."/>
            <person name="Swalarsk-Parry B.S."/>
            <person name="Vaghefi N."/>
            <person name="Wilken P.M."/>
            <person name="An Z."/>
            <person name="de Beer Z.W."/>
            <person name="De Vos L."/>
            <person name="Chen L."/>
            <person name="Duong T.A."/>
            <person name="Gao Y."/>
            <person name="Hammerbacher A."/>
            <person name="Kikkert J.R."/>
            <person name="Li Y."/>
            <person name="Li H."/>
            <person name="Li K."/>
            <person name="Li Q."/>
            <person name="Liu X."/>
            <person name="Ma X."/>
            <person name="Naidoo K."/>
            <person name="Pethybridge S.J."/>
            <person name="Sun J."/>
            <person name="Steenkamp E.T."/>
            <person name="van der Nest M.A."/>
            <person name="van Wyk S."/>
            <person name="Wingfield M.J."/>
            <person name="Xiong C."/>
            <person name="Yue Q."/>
            <person name="Zhang X."/>
        </authorList>
    </citation>
    <scope>NUCLEOTIDE SEQUENCE [LARGE SCALE GENOMIC DNA]</scope>
    <source>
        <strain evidence="6 7">BP6252</strain>
    </source>
</reference>
<gene>
    <name evidence="6" type="ORF">BP6252_02703</name>
</gene>
<evidence type="ECO:0000256" key="2">
    <source>
        <dbReference type="ARBA" id="ARBA00022801"/>
    </source>
</evidence>
<feature type="domain" description="Helicase C-terminal" evidence="5">
    <location>
        <begin position="1044"/>
        <end position="1204"/>
    </location>
</feature>
<protein>
    <recommendedName>
        <fullName evidence="5">Helicase C-terminal domain-containing protein</fullName>
    </recommendedName>
</protein>
<dbReference type="PROSITE" id="PS51194">
    <property type="entry name" value="HELICASE_CTER"/>
    <property type="match status" value="1"/>
</dbReference>
<feature type="compositionally biased region" description="Low complexity" evidence="4">
    <location>
        <begin position="614"/>
        <end position="631"/>
    </location>
</feature>
<evidence type="ECO:0000313" key="6">
    <source>
        <dbReference type="EMBL" id="RDW85113.1"/>
    </source>
</evidence>
<evidence type="ECO:0000259" key="5">
    <source>
        <dbReference type="PROSITE" id="PS51194"/>
    </source>
</evidence>
<evidence type="ECO:0000256" key="1">
    <source>
        <dbReference type="ARBA" id="ARBA00022741"/>
    </source>
</evidence>
<evidence type="ECO:0000256" key="4">
    <source>
        <dbReference type="SAM" id="MobiDB-lite"/>
    </source>
</evidence>
<keyword evidence="7" id="KW-1185">Reference proteome</keyword>
<feature type="compositionally biased region" description="Polar residues" evidence="4">
    <location>
        <begin position="595"/>
        <end position="607"/>
    </location>
</feature>
<feature type="region of interest" description="Disordered" evidence="4">
    <location>
        <begin position="917"/>
        <end position="941"/>
    </location>
</feature>
<dbReference type="CDD" id="cd18793">
    <property type="entry name" value="SF2_C_SNF"/>
    <property type="match status" value="1"/>
</dbReference>
<keyword evidence="1" id="KW-0547">Nucleotide-binding</keyword>
<evidence type="ECO:0000256" key="3">
    <source>
        <dbReference type="ARBA" id="ARBA00022840"/>
    </source>
</evidence>
<feature type="region of interest" description="Disordered" evidence="4">
    <location>
        <begin position="1262"/>
        <end position="1336"/>
    </location>
</feature>
<evidence type="ECO:0000313" key="7">
    <source>
        <dbReference type="Proteomes" id="UP000256645"/>
    </source>
</evidence>
<dbReference type="Pfam" id="PF00176">
    <property type="entry name" value="SNF2-rel_dom"/>
    <property type="match status" value="1"/>
</dbReference>
<dbReference type="InterPro" id="IPR050628">
    <property type="entry name" value="SNF2_RAD54_helicase_TF"/>
</dbReference>
<dbReference type="OrthoDB" id="2801544at2759"/>